<keyword evidence="2" id="KW-1003">Cell membrane</keyword>
<dbReference type="GO" id="GO:0005886">
    <property type="term" value="C:plasma membrane"/>
    <property type="evidence" value="ECO:0007669"/>
    <property type="project" value="UniProtKB-SubCell"/>
</dbReference>
<evidence type="ECO:0000256" key="3">
    <source>
        <dbReference type="ARBA" id="ARBA00022692"/>
    </source>
</evidence>
<feature type="transmembrane region" description="Helical" evidence="7">
    <location>
        <begin position="161"/>
        <end position="183"/>
    </location>
</feature>
<gene>
    <name evidence="9" type="ORF">FOE78_03500</name>
</gene>
<evidence type="ECO:0000256" key="6">
    <source>
        <dbReference type="SAM" id="MobiDB-lite"/>
    </source>
</evidence>
<sequence length="381" mass="39766">MTSTLQSTTSPAGGNGPSTPNLGQSVWLVAEREIIARVRSKAFLISTGLMLVAVLAAVIIGGALSQRQSTTTVAVAAVGPAAAELAHVPNVTVKSVPDRDAAEKLINDGTVDAAVISDSGNPTGFKIIADDSAPDNLVAALSISPSVELLNPNATPPGVRYLAALGFGLLFFISATTFGGTIAQSVVEEKQTRIVEILLSTIPARVLLTGKIVGNSLLAFGQVVLIGACAVIGMTVTGNNELLSALGAPLAWFVVFFVIGFVLLAALFAAAASLVSRQEDVQSTVAPVTMLVMIPYFLVIFFNNNDLVVTIMSYVPFSAAVGMPLRIFLSEAAWWEPLLSLLILVASTVVVILVAARIYRNALLRTGSRVSLREALHTSRS</sequence>
<dbReference type="EMBL" id="CP041692">
    <property type="protein sequence ID" value="QDP95103.1"/>
    <property type="molecule type" value="Genomic_DNA"/>
</dbReference>
<keyword evidence="5 7" id="KW-0472">Membrane</keyword>
<dbReference type="InterPro" id="IPR013525">
    <property type="entry name" value="ABC2_TM"/>
</dbReference>
<dbReference type="OrthoDB" id="3268959at2"/>
<feature type="transmembrane region" description="Helical" evidence="7">
    <location>
        <begin position="217"/>
        <end position="238"/>
    </location>
</feature>
<feature type="transmembrane region" description="Helical" evidence="7">
    <location>
        <begin position="250"/>
        <end position="272"/>
    </location>
</feature>
<dbReference type="Pfam" id="PF12698">
    <property type="entry name" value="ABC2_membrane_3"/>
    <property type="match status" value="1"/>
</dbReference>
<keyword evidence="4 7" id="KW-1133">Transmembrane helix</keyword>
<evidence type="ECO:0000256" key="7">
    <source>
        <dbReference type="SAM" id="Phobius"/>
    </source>
</evidence>
<evidence type="ECO:0000256" key="4">
    <source>
        <dbReference type="ARBA" id="ARBA00022989"/>
    </source>
</evidence>
<proteinExistence type="predicted"/>
<organism evidence="9 10">
    <name type="scientific">Microlunatus elymi</name>
    <dbReference type="NCBI Taxonomy" id="2596828"/>
    <lineage>
        <taxon>Bacteria</taxon>
        <taxon>Bacillati</taxon>
        <taxon>Actinomycetota</taxon>
        <taxon>Actinomycetes</taxon>
        <taxon>Propionibacteriales</taxon>
        <taxon>Propionibacteriaceae</taxon>
        <taxon>Microlunatus</taxon>
    </lineage>
</organism>
<keyword evidence="3 7" id="KW-0812">Transmembrane</keyword>
<evidence type="ECO:0000259" key="8">
    <source>
        <dbReference type="Pfam" id="PF12698"/>
    </source>
</evidence>
<feature type="domain" description="ABC-2 type transporter transmembrane" evidence="8">
    <location>
        <begin position="41"/>
        <end position="356"/>
    </location>
</feature>
<dbReference type="PANTHER" id="PTHR30294:SF29">
    <property type="entry name" value="MULTIDRUG ABC TRANSPORTER PERMEASE YBHS-RELATED"/>
    <property type="match status" value="1"/>
</dbReference>
<dbReference type="KEGG" id="mik:FOE78_03500"/>
<keyword evidence="10" id="KW-1185">Reference proteome</keyword>
<accession>A0A516PVB1</accession>
<protein>
    <submittedName>
        <fullName evidence="9">ABC transporter permease</fullName>
    </submittedName>
</protein>
<reference evidence="9 10" key="1">
    <citation type="submission" date="2019-07" db="EMBL/GenBank/DDBJ databases">
        <title>Microlunatus dokdonensis sp. nov. isolated from the rhizospheric soil of the wild plant Elymus tsukushiensis.</title>
        <authorList>
            <person name="Ghim S.-Y."/>
            <person name="Hwang Y.-J."/>
            <person name="Son J.-S."/>
            <person name="Shin J.-H."/>
        </authorList>
    </citation>
    <scope>NUCLEOTIDE SEQUENCE [LARGE SCALE GENOMIC DNA]</scope>
    <source>
        <strain evidence="9 10">KUDC0627</strain>
    </source>
</reference>
<dbReference type="PANTHER" id="PTHR30294">
    <property type="entry name" value="MEMBRANE COMPONENT OF ABC TRANSPORTER YHHJ-RELATED"/>
    <property type="match status" value="1"/>
</dbReference>
<dbReference type="Proteomes" id="UP000319263">
    <property type="component" value="Chromosome"/>
</dbReference>
<feature type="transmembrane region" description="Helical" evidence="7">
    <location>
        <begin position="308"/>
        <end position="329"/>
    </location>
</feature>
<evidence type="ECO:0000313" key="9">
    <source>
        <dbReference type="EMBL" id="QDP95103.1"/>
    </source>
</evidence>
<dbReference type="InterPro" id="IPR051449">
    <property type="entry name" value="ABC-2_transporter_component"/>
</dbReference>
<evidence type="ECO:0000313" key="10">
    <source>
        <dbReference type="Proteomes" id="UP000319263"/>
    </source>
</evidence>
<feature type="transmembrane region" description="Helical" evidence="7">
    <location>
        <begin position="42"/>
        <end position="64"/>
    </location>
</feature>
<comment type="subcellular location">
    <subcellularLocation>
        <location evidence="1">Cell membrane</location>
        <topology evidence="1">Multi-pass membrane protein</topology>
    </subcellularLocation>
</comment>
<feature type="region of interest" description="Disordered" evidence="6">
    <location>
        <begin position="1"/>
        <end position="22"/>
    </location>
</feature>
<evidence type="ECO:0000256" key="1">
    <source>
        <dbReference type="ARBA" id="ARBA00004651"/>
    </source>
</evidence>
<feature type="transmembrane region" description="Helical" evidence="7">
    <location>
        <begin position="284"/>
        <end position="302"/>
    </location>
</feature>
<dbReference type="AlphaFoldDB" id="A0A516PVB1"/>
<dbReference type="RefSeq" id="WP_143985085.1">
    <property type="nucleotide sequence ID" value="NZ_CP041692.1"/>
</dbReference>
<feature type="transmembrane region" description="Helical" evidence="7">
    <location>
        <begin position="341"/>
        <end position="359"/>
    </location>
</feature>
<evidence type="ECO:0000256" key="5">
    <source>
        <dbReference type="ARBA" id="ARBA00023136"/>
    </source>
</evidence>
<evidence type="ECO:0000256" key="2">
    <source>
        <dbReference type="ARBA" id="ARBA00022475"/>
    </source>
</evidence>
<name>A0A516PVB1_9ACTN</name>
<dbReference type="GO" id="GO:0140359">
    <property type="term" value="F:ABC-type transporter activity"/>
    <property type="evidence" value="ECO:0007669"/>
    <property type="project" value="InterPro"/>
</dbReference>